<protein>
    <submittedName>
        <fullName evidence="1">Uncharacterized protein</fullName>
    </submittedName>
</protein>
<dbReference type="EMBL" id="FNJQ01000004">
    <property type="protein sequence ID" value="SDP00072.1"/>
    <property type="molecule type" value="Genomic_DNA"/>
</dbReference>
<organism evidence="1 2">
    <name type="scientific">Selenomonas ruminantium</name>
    <dbReference type="NCBI Taxonomy" id="971"/>
    <lineage>
        <taxon>Bacteria</taxon>
        <taxon>Bacillati</taxon>
        <taxon>Bacillota</taxon>
        <taxon>Negativicutes</taxon>
        <taxon>Selenomonadales</taxon>
        <taxon>Selenomonadaceae</taxon>
        <taxon>Selenomonas</taxon>
    </lineage>
</organism>
<name>A0A1H0P4X0_SELRU</name>
<gene>
    <name evidence="1" type="ORF">SAMN05216366_104114</name>
</gene>
<dbReference type="Proteomes" id="UP000182412">
    <property type="component" value="Unassembled WGS sequence"/>
</dbReference>
<proteinExistence type="predicted"/>
<reference evidence="1 2" key="1">
    <citation type="submission" date="2016-10" db="EMBL/GenBank/DDBJ databases">
        <authorList>
            <person name="de Groot N.N."/>
        </authorList>
    </citation>
    <scope>NUCLEOTIDE SEQUENCE [LARGE SCALE GENOMIC DNA]</scope>
    <source>
        <strain evidence="1 2">S137</strain>
    </source>
</reference>
<sequence length="51" mass="6063">MNETEKELRKLLDNMTEIQWRVLRRAKRGDAQIMALLMLVGRQRGWVHDGV</sequence>
<dbReference type="AlphaFoldDB" id="A0A1H0P4X0"/>
<evidence type="ECO:0000313" key="1">
    <source>
        <dbReference type="EMBL" id="SDP00072.1"/>
    </source>
</evidence>
<evidence type="ECO:0000313" key="2">
    <source>
        <dbReference type="Proteomes" id="UP000182412"/>
    </source>
</evidence>
<accession>A0A1H0P4X0</accession>
<dbReference type="RefSeq" id="WP_176756703.1">
    <property type="nucleotide sequence ID" value="NZ_FNJQ01000004.1"/>
</dbReference>